<dbReference type="InterPro" id="IPR015797">
    <property type="entry name" value="NUDIX_hydrolase-like_dom_sf"/>
</dbReference>
<comment type="catalytic activity">
    <reaction evidence="1">
        <text>GDP-alpha-D-mannose + H2O = alpha-D-mannose 1-phosphate + GMP + 2 H(+)</text>
        <dbReference type="Rhea" id="RHEA:27978"/>
        <dbReference type="ChEBI" id="CHEBI:15377"/>
        <dbReference type="ChEBI" id="CHEBI:15378"/>
        <dbReference type="ChEBI" id="CHEBI:57527"/>
        <dbReference type="ChEBI" id="CHEBI:58115"/>
        <dbReference type="ChEBI" id="CHEBI:58409"/>
    </reaction>
</comment>
<comment type="subunit">
    <text evidence="4">Homodimer.</text>
</comment>
<dbReference type="CDD" id="cd24157">
    <property type="entry name" value="NUDIX_GDPMK"/>
    <property type="match status" value="1"/>
</dbReference>
<dbReference type="RefSeq" id="WP_238279205.1">
    <property type="nucleotide sequence ID" value="NZ_BPQL01000052.1"/>
</dbReference>
<name>A0ABV2KYX8_9HYPH</name>
<evidence type="ECO:0000256" key="6">
    <source>
        <dbReference type="ARBA" id="ARBA00022801"/>
    </source>
</evidence>
<sequence>MAPIIRGTRIVHDGWSRFLVAEVTMADGTRLAREIEDHGRAVAVLPYDPDRRVALLVEQFRAPALYAAGVASVLEVPAGLLDESEPEEGARREAFEETGLRLGVLEPVTCGWSMPGISTEQMDLFLAAYAATDRIGTGGGLASESEDITVHEMPLADLAAMSDRGEVTDLKTLVLLLTLRLRRPELFSGG</sequence>
<gene>
    <name evidence="10" type="ORF">ABID43_000280</name>
</gene>
<dbReference type="Pfam" id="PF00293">
    <property type="entry name" value="NUDIX"/>
    <property type="match status" value="1"/>
</dbReference>
<dbReference type="PANTHER" id="PTHR11839:SF18">
    <property type="entry name" value="NUDIX HYDROLASE DOMAIN-CONTAINING PROTEIN"/>
    <property type="match status" value="1"/>
</dbReference>
<evidence type="ECO:0000256" key="3">
    <source>
        <dbReference type="ARBA" id="ARBA00007275"/>
    </source>
</evidence>
<comment type="cofactor">
    <cofactor evidence="2">
        <name>Mg(2+)</name>
        <dbReference type="ChEBI" id="CHEBI:18420"/>
    </cofactor>
</comment>
<dbReference type="Gene3D" id="3.90.79.10">
    <property type="entry name" value="Nucleoside Triphosphate Pyrophosphohydrolase"/>
    <property type="match status" value="1"/>
</dbReference>
<accession>A0ABV2KYX8</accession>
<evidence type="ECO:0000313" key="10">
    <source>
        <dbReference type="EMBL" id="MET3690761.1"/>
    </source>
</evidence>
<dbReference type="NCBIfam" id="TIGR00052">
    <property type="entry name" value="nudix-type nucleoside diphosphatase, YffH/AdpP family"/>
    <property type="match status" value="1"/>
</dbReference>
<evidence type="ECO:0000313" key="11">
    <source>
        <dbReference type="Proteomes" id="UP001549145"/>
    </source>
</evidence>
<evidence type="ECO:0000256" key="7">
    <source>
        <dbReference type="ARBA" id="ARBA00032162"/>
    </source>
</evidence>
<dbReference type="PANTHER" id="PTHR11839">
    <property type="entry name" value="UDP/ADP-SUGAR PYROPHOSPHATASE"/>
    <property type="match status" value="1"/>
</dbReference>
<dbReference type="Proteomes" id="UP001549145">
    <property type="component" value="Unassembled WGS sequence"/>
</dbReference>
<dbReference type="EMBL" id="JBEPMM010000001">
    <property type="protein sequence ID" value="MET3690761.1"/>
    <property type="molecule type" value="Genomic_DNA"/>
</dbReference>
<dbReference type="PROSITE" id="PS51462">
    <property type="entry name" value="NUDIX"/>
    <property type="match status" value="1"/>
</dbReference>
<evidence type="ECO:0000256" key="1">
    <source>
        <dbReference type="ARBA" id="ARBA00000847"/>
    </source>
</evidence>
<feature type="domain" description="Nudix hydrolase" evidence="9">
    <location>
        <begin position="37"/>
        <end position="175"/>
    </location>
</feature>
<organism evidence="10 11">
    <name type="scientific">Methylobacterium goesingense</name>
    <dbReference type="NCBI Taxonomy" id="243690"/>
    <lineage>
        <taxon>Bacteria</taxon>
        <taxon>Pseudomonadati</taxon>
        <taxon>Pseudomonadota</taxon>
        <taxon>Alphaproteobacteria</taxon>
        <taxon>Hyphomicrobiales</taxon>
        <taxon>Methylobacteriaceae</taxon>
        <taxon>Methylobacterium</taxon>
    </lineage>
</organism>
<reference evidence="10 11" key="1">
    <citation type="submission" date="2024-06" db="EMBL/GenBank/DDBJ databases">
        <title>Genomic Encyclopedia of Type Strains, Phase IV (KMG-IV): sequencing the most valuable type-strain genomes for metagenomic binning, comparative biology and taxonomic classification.</title>
        <authorList>
            <person name="Goeker M."/>
        </authorList>
    </citation>
    <scope>NUCLEOTIDE SEQUENCE [LARGE SCALE GENOMIC DNA]</scope>
    <source>
        <strain evidence="10 11">DSM 21331</strain>
    </source>
</reference>
<keyword evidence="6" id="KW-0378">Hydrolase</keyword>
<dbReference type="SUPFAM" id="SSF55811">
    <property type="entry name" value="Nudix"/>
    <property type="match status" value="1"/>
</dbReference>
<comment type="caution">
    <text evidence="10">The sequence shown here is derived from an EMBL/GenBank/DDBJ whole genome shotgun (WGS) entry which is preliminary data.</text>
</comment>
<evidence type="ECO:0000256" key="2">
    <source>
        <dbReference type="ARBA" id="ARBA00001946"/>
    </source>
</evidence>
<protein>
    <recommendedName>
        <fullName evidence="5">GDP-mannose pyrophosphatase</fullName>
    </recommendedName>
    <alternativeName>
        <fullName evidence="7">GDP-mannose hydrolase</fullName>
    </alternativeName>
    <alternativeName>
        <fullName evidence="8">GDPMK</fullName>
    </alternativeName>
</protein>
<evidence type="ECO:0000256" key="4">
    <source>
        <dbReference type="ARBA" id="ARBA00011738"/>
    </source>
</evidence>
<keyword evidence="11" id="KW-1185">Reference proteome</keyword>
<proteinExistence type="inferred from homology"/>
<evidence type="ECO:0000256" key="8">
    <source>
        <dbReference type="ARBA" id="ARBA00032272"/>
    </source>
</evidence>
<dbReference type="InterPro" id="IPR004385">
    <property type="entry name" value="NDP_pyrophosphatase"/>
</dbReference>
<evidence type="ECO:0000256" key="5">
    <source>
        <dbReference type="ARBA" id="ARBA00016377"/>
    </source>
</evidence>
<dbReference type="InterPro" id="IPR000086">
    <property type="entry name" value="NUDIX_hydrolase_dom"/>
</dbReference>
<evidence type="ECO:0000259" key="9">
    <source>
        <dbReference type="PROSITE" id="PS51462"/>
    </source>
</evidence>
<comment type="similarity">
    <text evidence="3">Belongs to the Nudix hydrolase family. NudK subfamily.</text>
</comment>